<proteinExistence type="predicted"/>
<comment type="caution">
    <text evidence="2">The sequence shown here is derived from an EMBL/GenBank/DDBJ whole genome shotgun (WGS) entry which is preliminary data.</text>
</comment>
<sequence length="131" mass="13793">MFRRAAAAVALGLVLAPAAADAAVTEYRCSFDTLPDLYIRMSEPDRVRVGLAPGIGNRGTLVRTDAALVVIENDRAGTPITFTTILRPSLRAVHSRHVVDMGSVIPAQGKGACEVVSRIRPSADAGQPATQ</sequence>
<keyword evidence="1" id="KW-0732">Signal</keyword>
<accession>K9HFK8</accession>
<feature type="chain" id="PRO_5003930071" evidence="1">
    <location>
        <begin position="23"/>
        <end position="131"/>
    </location>
</feature>
<name>K9HFK8_9PROT</name>
<reference evidence="2 3" key="1">
    <citation type="journal article" date="2013" name="Genome Announc.">
        <title>Draft Genome Sequence of an Alphaproteobacterium, Caenispirillum salinarum AK4(T), Isolated from a Solar Saltern.</title>
        <authorList>
            <person name="Khatri I."/>
            <person name="Singh A."/>
            <person name="Korpole S."/>
            <person name="Pinnaka A.K."/>
            <person name="Subramanian S."/>
        </authorList>
    </citation>
    <scope>NUCLEOTIDE SEQUENCE [LARGE SCALE GENOMIC DNA]</scope>
    <source>
        <strain evidence="2 3">AK4</strain>
    </source>
</reference>
<dbReference type="AlphaFoldDB" id="K9HFK8"/>
<dbReference type="RefSeq" id="WP_009541173.1">
    <property type="nucleotide sequence ID" value="NZ_ANHY01000013.1"/>
</dbReference>
<dbReference type="Proteomes" id="UP000009881">
    <property type="component" value="Unassembled WGS sequence"/>
</dbReference>
<dbReference type="STRING" id="1238182.C882_0515"/>
<organism evidence="2 3">
    <name type="scientific">Caenispirillum salinarum AK4</name>
    <dbReference type="NCBI Taxonomy" id="1238182"/>
    <lineage>
        <taxon>Bacteria</taxon>
        <taxon>Pseudomonadati</taxon>
        <taxon>Pseudomonadota</taxon>
        <taxon>Alphaproteobacteria</taxon>
        <taxon>Rhodospirillales</taxon>
        <taxon>Novispirillaceae</taxon>
        <taxon>Caenispirillum</taxon>
    </lineage>
</organism>
<evidence type="ECO:0000313" key="3">
    <source>
        <dbReference type="Proteomes" id="UP000009881"/>
    </source>
</evidence>
<protein>
    <submittedName>
        <fullName evidence="2">Uncharacterized protein</fullName>
    </submittedName>
</protein>
<dbReference type="EMBL" id="ANHY01000013">
    <property type="protein sequence ID" value="EKV29208.1"/>
    <property type="molecule type" value="Genomic_DNA"/>
</dbReference>
<gene>
    <name evidence="2" type="ORF">C882_0515</name>
</gene>
<evidence type="ECO:0000313" key="2">
    <source>
        <dbReference type="EMBL" id="EKV29208.1"/>
    </source>
</evidence>
<evidence type="ECO:0000256" key="1">
    <source>
        <dbReference type="SAM" id="SignalP"/>
    </source>
</evidence>
<keyword evidence="3" id="KW-1185">Reference proteome</keyword>
<feature type="signal peptide" evidence="1">
    <location>
        <begin position="1"/>
        <end position="22"/>
    </location>
</feature>